<evidence type="ECO:0000313" key="2">
    <source>
        <dbReference type="Proteomes" id="UP000001116"/>
    </source>
</evidence>
<gene>
    <name evidence="1" type="ordered locus">Krad_1709</name>
</gene>
<accession>A6W8Q6</accession>
<protein>
    <submittedName>
        <fullName evidence="1">Uncharacterized protein</fullName>
    </submittedName>
</protein>
<dbReference type="KEGG" id="kra:Krad_1709"/>
<name>A6W8Q6_KINRD</name>
<keyword evidence="2" id="KW-1185">Reference proteome</keyword>
<dbReference type="STRING" id="266940.Krad_1709"/>
<dbReference type="EMBL" id="CP000750">
    <property type="protein sequence ID" value="ABS03195.1"/>
    <property type="molecule type" value="Genomic_DNA"/>
</dbReference>
<dbReference type="RefSeq" id="WP_011981666.1">
    <property type="nucleotide sequence ID" value="NC_009664.2"/>
</dbReference>
<evidence type="ECO:0000313" key="1">
    <source>
        <dbReference type="EMBL" id="ABS03195.1"/>
    </source>
</evidence>
<dbReference type="AlphaFoldDB" id="A6W8Q6"/>
<sequence length="125" mass="14257">MAKVKLRTLWLNLAATPEVRQSFPHMASLQVNTARKGEVRTYTTGRMRSITKVGRAHTLTASLPACTREQIDWLAKHQGELLCVRDDRGRKFWAVFFDLPVEEHPYNQEANVSLILNEVTHSEAV</sequence>
<dbReference type="Proteomes" id="UP000001116">
    <property type="component" value="Chromosome"/>
</dbReference>
<organism evidence="1 2">
    <name type="scientific">Kineococcus radiotolerans (strain ATCC BAA-149 / DSM 14245 / SRS30216)</name>
    <dbReference type="NCBI Taxonomy" id="266940"/>
    <lineage>
        <taxon>Bacteria</taxon>
        <taxon>Bacillati</taxon>
        <taxon>Actinomycetota</taxon>
        <taxon>Actinomycetes</taxon>
        <taxon>Kineosporiales</taxon>
        <taxon>Kineosporiaceae</taxon>
        <taxon>Kineococcus</taxon>
    </lineage>
</organism>
<dbReference type="HOGENOM" id="CLU_1989648_0_0_11"/>
<proteinExistence type="predicted"/>
<reference evidence="2" key="1">
    <citation type="journal article" date="2008" name="PLoS ONE">
        <title>Survival in nuclear waste, extreme resistance, and potential applications gleaned from the genome sequence of Kineococcus radiotolerans SRS30216.</title>
        <authorList>
            <person name="Bagwell C.E."/>
            <person name="Bhat S."/>
            <person name="Hawkins G.M."/>
            <person name="Smith B.W."/>
            <person name="Biswas T."/>
            <person name="Hoover T.R."/>
            <person name="Saunders E."/>
            <person name="Han C.S."/>
            <person name="Tsodikov O.V."/>
            <person name="Shimkets L.J."/>
        </authorList>
    </citation>
    <scope>NUCLEOTIDE SEQUENCE [LARGE SCALE GENOMIC DNA]</scope>
    <source>
        <strain evidence="2">ATCC BAA-149 / DSM 14245 / SRS30216</strain>
    </source>
</reference>